<accession>A0A926D1W7</accession>
<dbReference type="PANTHER" id="PTHR36454">
    <property type="entry name" value="LMO2823 PROTEIN"/>
    <property type="match status" value="1"/>
</dbReference>
<name>A0A926D1W7_9FIRM</name>
<dbReference type="Pfam" id="PF06245">
    <property type="entry name" value="DUF1015"/>
    <property type="match status" value="1"/>
</dbReference>
<proteinExistence type="predicted"/>
<evidence type="ECO:0000313" key="2">
    <source>
        <dbReference type="Proteomes" id="UP000654279"/>
    </source>
</evidence>
<comment type="caution">
    <text evidence="1">The sequence shown here is derived from an EMBL/GenBank/DDBJ whole genome shotgun (WGS) entry which is preliminary data.</text>
</comment>
<dbReference type="Proteomes" id="UP000654279">
    <property type="component" value="Unassembled WGS sequence"/>
</dbReference>
<dbReference type="InterPro" id="IPR008323">
    <property type="entry name" value="UCP033563"/>
</dbReference>
<dbReference type="AlphaFoldDB" id="A0A926D1W7"/>
<reference evidence="1" key="1">
    <citation type="submission" date="2020-08" db="EMBL/GenBank/DDBJ databases">
        <title>Genome public.</title>
        <authorList>
            <person name="Liu C."/>
            <person name="Sun Q."/>
        </authorList>
    </citation>
    <scope>NUCLEOTIDE SEQUENCE</scope>
    <source>
        <strain evidence="1">NSJ-44</strain>
    </source>
</reference>
<sequence length="437" mass="47864">MRRVGICPPQVLLPEKQIDLSKWAVIACDQYTSQQDYWDKAADIVGGAPSALNLIFPEIYLERPDAAQRIERIHQAMASYLENGVLAAPRQGFIYIERQTAHAPLRRGLLAMIDLEKYDYNKGSTSPVRATEGTILSRIPPRQAVRRGAALELPHVMLLIDDPEHRVIEPLAAHKHELEVAYDTDLMLGGGHVTGFWVEGEEAYGRLADALEGLWQDIAAKCPEAPVLYAVGDGNHSLATAKACYEELKKALGEAALAHPARWAMVEINNVHDEGLTFGPINRVLFHTQPQERLAGLLARAKALGWQPDLTALAPEELWPAVCAADAAGEQALGVVADGVCGLIRLGNPGHPLEVGAIQQLLDETLQDGESLDYVHGIETTLTMGMQQGNMSFLLPAMDKHALFPAIEQAGALPRKTFSMGEADEKRFYLECRRITA</sequence>
<keyword evidence="2" id="KW-1185">Reference proteome</keyword>
<gene>
    <name evidence="1" type="ORF">H8699_08370</name>
</gene>
<organism evidence="1 2">
    <name type="scientific">Luoshenia tenuis</name>
    <dbReference type="NCBI Taxonomy" id="2763654"/>
    <lineage>
        <taxon>Bacteria</taxon>
        <taxon>Bacillati</taxon>
        <taxon>Bacillota</taxon>
        <taxon>Clostridia</taxon>
        <taxon>Christensenellales</taxon>
        <taxon>Christensenellaceae</taxon>
        <taxon>Luoshenia</taxon>
    </lineage>
</organism>
<dbReference type="EMBL" id="JACRSO010000003">
    <property type="protein sequence ID" value="MBC8529439.1"/>
    <property type="molecule type" value="Genomic_DNA"/>
</dbReference>
<protein>
    <submittedName>
        <fullName evidence="1">DUF1015 domain-containing protein</fullName>
    </submittedName>
</protein>
<dbReference type="PANTHER" id="PTHR36454:SF1">
    <property type="entry name" value="DUF1015 DOMAIN-CONTAINING PROTEIN"/>
    <property type="match status" value="1"/>
</dbReference>
<evidence type="ECO:0000313" key="1">
    <source>
        <dbReference type="EMBL" id="MBC8529439.1"/>
    </source>
</evidence>